<dbReference type="InterPro" id="IPR029400">
    <property type="entry name" value="TINF2_N"/>
</dbReference>
<feature type="domain" description="TERF1-interacting nuclear factor 2 N-terminal" evidence="2">
    <location>
        <begin position="33"/>
        <end position="182"/>
    </location>
</feature>
<dbReference type="PANTHER" id="PTHR15512:SF0">
    <property type="entry name" value="TERF1-INTERACTING NUCLEAR FACTOR 2"/>
    <property type="match status" value="1"/>
</dbReference>
<evidence type="ECO:0000259" key="2">
    <source>
        <dbReference type="Pfam" id="PF14973"/>
    </source>
</evidence>
<dbReference type="Ensembl" id="ENSMALT00000021494.1">
    <property type="protein sequence ID" value="ENSMALP00000021089.1"/>
    <property type="gene ID" value="ENSMALG00000014743.1"/>
</dbReference>
<feature type="compositionally biased region" description="Low complexity" evidence="1">
    <location>
        <begin position="252"/>
        <end position="262"/>
    </location>
</feature>
<reference evidence="3" key="1">
    <citation type="submission" date="2025-08" db="UniProtKB">
        <authorList>
            <consortium name="Ensembl"/>
        </authorList>
    </citation>
    <scope>IDENTIFICATION</scope>
</reference>
<dbReference type="GO" id="GO:1904356">
    <property type="term" value="P:regulation of telomere maintenance via telomere lengthening"/>
    <property type="evidence" value="ECO:0007669"/>
    <property type="project" value="TreeGrafter"/>
</dbReference>
<dbReference type="InterPro" id="IPR039098">
    <property type="entry name" value="TINF2"/>
</dbReference>
<dbReference type="AlphaFoldDB" id="A0A3Q3JMU7"/>
<keyword evidence="4" id="KW-1185">Reference proteome</keyword>
<proteinExistence type="predicted"/>
<name>A0A3Q3JMU7_MONAL</name>
<feature type="region of interest" description="Disordered" evidence="1">
    <location>
        <begin position="316"/>
        <end position="404"/>
    </location>
</feature>
<dbReference type="GO" id="GO:0016233">
    <property type="term" value="P:telomere capping"/>
    <property type="evidence" value="ECO:0007669"/>
    <property type="project" value="InterPro"/>
</dbReference>
<evidence type="ECO:0000256" key="1">
    <source>
        <dbReference type="SAM" id="MobiDB-lite"/>
    </source>
</evidence>
<feature type="compositionally biased region" description="Basic and acidic residues" evidence="1">
    <location>
        <begin position="489"/>
        <end position="504"/>
    </location>
</feature>
<feature type="compositionally biased region" description="Polar residues" evidence="1">
    <location>
        <begin position="509"/>
        <end position="523"/>
    </location>
</feature>
<feature type="compositionally biased region" description="Basic and acidic residues" evidence="1">
    <location>
        <begin position="462"/>
        <end position="480"/>
    </location>
</feature>
<dbReference type="Proteomes" id="UP000261600">
    <property type="component" value="Unplaced"/>
</dbReference>
<protein>
    <recommendedName>
        <fullName evidence="2">TERF1-interacting nuclear factor 2 N-terminal domain-containing protein</fullName>
    </recommendedName>
</protein>
<evidence type="ECO:0000313" key="3">
    <source>
        <dbReference type="Ensembl" id="ENSMALP00000021089.1"/>
    </source>
</evidence>
<dbReference type="GO" id="GO:0070187">
    <property type="term" value="C:shelterin complex"/>
    <property type="evidence" value="ECO:0007669"/>
    <property type="project" value="InterPro"/>
</dbReference>
<accession>A0A3Q3JMU7</accession>
<feature type="compositionally biased region" description="Basic and acidic residues" evidence="1">
    <location>
        <begin position="383"/>
        <end position="400"/>
    </location>
</feature>
<feature type="compositionally biased region" description="Basic and acidic residues" evidence="1">
    <location>
        <begin position="323"/>
        <end position="346"/>
    </location>
</feature>
<evidence type="ECO:0000313" key="4">
    <source>
        <dbReference type="Proteomes" id="UP000261600"/>
    </source>
</evidence>
<feature type="region of interest" description="Disordered" evidence="1">
    <location>
        <begin position="237"/>
        <end position="265"/>
    </location>
</feature>
<feature type="region of interest" description="Disordered" evidence="1">
    <location>
        <begin position="453"/>
        <end position="529"/>
    </location>
</feature>
<organism evidence="3 4">
    <name type="scientific">Monopterus albus</name>
    <name type="common">Swamp eel</name>
    <dbReference type="NCBI Taxonomy" id="43700"/>
    <lineage>
        <taxon>Eukaryota</taxon>
        <taxon>Metazoa</taxon>
        <taxon>Chordata</taxon>
        <taxon>Craniata</taxon>
        <taxon>Vertebrata</taxon>
        <taxon>Euteleostomi</taxon>
        <taxon>Actinopterygii</taxon>
        <taxon>Neopterygii</taxon>
        <taxon>Teleostei</taxon>
        <taxon>Neoteleostei</taxon>
        <taxon>Acanthomorphata</taxon>
        <taxon>Anabantaria</taxon>
        <taxon>Synbranchiformes</taxon>
        <taxon>Synbranchidae</taxon>
        <taxon>Monopterus</taxon>
    </lineage>
</organism>
<reference evidence="3" key="2">
    <citation type="submission" date="2025-09" db="UniProtKB">
        <authorList>
            <consortium name="Ensembl"/>
        </authorList>
    </citation>
    <scope>IDENTIFICATION</scope>
</reference>
<dbReference type="Pfam" id="PF14973">
    <property type="entry name" value="TINF2_N"/>
    <property type="match status" value="1"/>
</dbReference>
<dbReference type="CDD" id="cd11657">
    <property type="entry name" value="TIN2_N"/>
    <property type="match status" value="1"/>
</dbReference>
<sequence>MATRKPQESDATLPFAALQMLAPPVRLVSAALWKVMKQRDVMQYGVVEEFVTSTCETTPGLLTVRHQGRLALGLRARLILELCCTQPDAKVIEPHLKRICAPAALSSSSASAVSEDVKIVRTVENFHSLVHMLLTDPAKRGEFFREEFSVHFGPEFDQDLEKLLWEFLIRLDQFLPVPNLAQTVSWLSNAPPVLEECAQAATQPQLLKILLQHQACLGHLESAASVPPNLGDSILASLSLPPSGRVPSNHPTSSSTGQSDGTQTRDETLFITPVIGLISNEEVPIMFSASKRTPRGDEPACSKDATNKLLDPKKNLKFTVVKQRQEAKDDGVRDGEEQPEKERDTSESSSRVKRKQPYKSGSDEEEEVLAMTTPGKKRLSRSMQDRGDQGTNEGKEDRGKTVRNSDLANHLIQLGVRSLHLPQNPALCSIFLSCLCNQPRVVINKLSVASVSTSRTGGGEMSLHEEQQNQRKKSLDETPTRKSTSSQPRKLDSEFPGLADKENHLLSVGLSSTPSWQRSNTGDLRNKIN</sequence>
<dbReference type="PANTHER" id="PTHR15512">
    <property type="entry name" value="TERF1-INTERACTING NUCLEAR FACTOR 2"/>
    <property type="match status" value="1"/>
</dbReference>
<dbReference type="GO" id="GO:0042162">
    <property type="term" value="F:telomeric DNA binding"/>
    <property type="evidence" value="ECO:0007669"/>
    <property type="project" value="TreeGrafter"/>
</dbReference>